<evidence type="ECO:0000313" key="2">
    <source>
        <dbReference type="EMBL" id="MBW7473526.1"/>
    </source>
</evidence>
<gene>
    <name evidence="2" type="ORF">K0T92_02055</name>
</gene>
<sequence length="54" mass="6553">MKQYSVTSQLMLVGKAWEIRHQLRLMAKQDTVRTKEDQRKSTLSEYLEHRRPLH</sequence>
<evidence type="ECO:0000313" key="3">
    <source>
        <dbReference type="Proteomes" id="UP000812277"/>
    </source>
</evidence>
<dbReference type="Proteomes" id="UP000812277">
    <property type="component" value="Unassembled WGS sequence"/>
</dbReference>
<protein>
    <submittedName>
        <fullName evidence="2">Z-ring formation inhibitor MciZ</fullName>
    </submittedName>
</protein>
<proteinExistence type="predicted"/>
<feature type="region of interest" description="Disordered" evidence="1">
    <location>
        <begin position="31"/>
        <end position="54"/>
    </location>
</feature>
<accession>A0ABS7D296</accession>
<name>A0ABS7D296_9BACL</name>
<dbReference type="Pfam" id="PF13072">
    <property type="entry name" value="MciZ"/>
    <property type="match status" value="1"/>
</dbReference>
<comment type="caution">
    <text evidence="2">The sequence shown here is derived from an EMBL/GenBank/DDBJ whole genome shotgun (WGS) entry which is preliminary data.</text>
</comment>
<reference evidence="2 3" key="1">
    <citation type="submission" date="2021-07" db="EMBL/GenBank/DDBJ databases">
        <title>Paenibacillus radiodurans sp. nov., isolated from the southeastern edge of Tengger Desert.</title>
        <authorList>
            <person name="Zhang G."/>
        </authorList>
    </citation>
    <scope>NUCLEOTIDE SEQUENCE [LARGE SCALE GENOMIC DNA]</scope>
    <source>
        <strain evidence="2 3">DT7-4</strain>
    </source>
</reference>
<dbReference type="InterPro" id="IPR025177">
    <property type="entry name" value="MciZ"/>
</dbReference>
<organism evidence="2 3">
    <name type="scientific">Paenibacillus oenotherae</name>
    <dbReference type="NCBI Taxonomy" id="1435645"/>
    <lineage>
        <taxon>Bacteria</taxon>
        <taxon>Bacillati</taxon>
        <taxon>Bacillota</taxon>
        <taxon>Bacilli</taxon>
        <taxon>Bacillales</taxon>
        <taxon>Paenibacillaceae</taxon>
        <taxon>Paenibacillus</taxon>
    </lineage>
</organism>
<dbReference type="RefSeq" id="WP_219870747.1">
    <property type="nucleotide sequence ID" value="NZ_JAHZIJ010000001.1"/>
</dbReference>
<dbReference type="EMBL" id="JAHZIJ010000001">
    <property type="protein sequence ID" value="MBW7473526.1"/>
    <property type="molecule type" value="Genomic_DNA"/>
</dbReference>
<evidence type="ECO:0000256" key="1">
    <source>
        <dbReference type="SAM" id="MobiDB-lite"/>
    </source>
</evidence>
<keyword evidence="3" id="KW-1185">Reference proteome</keyword>